<proteinExistence type="predicted"/>
<organism evidence="1 2">
    <name type="scientific">Cutibacterium porci</name>
    <dbReference type="NCBI Taxonomy" id="2605781"/>
    <lineage>
        <taxon>Bacteria</taxon>
        <taxon>Bacillati</taxon>
        <taxon>Actinomycetota</taxon>
        <taxon>Actinomycetes</taxon>
        <taxon>Propionibacteriales</taxon>
        <taxon>Propionibacteriaceae</taxon>
        <taxon>Cutibacterium</taxon>
    </lineage>
</organism>
<name>A0A7K0J4H8_9ACTN</name>
<keyword evidence="2" id="KW-1185">Reference proteome</keyword>
<comment type="caution">
    <text evidence="1">The sequence shown here is derived from an EMBL/GenBank/DDBJ whole genome shotgun (WGS) entry which is preliminary data.</text>
</comment>
<dbReference type="GO" id="GO:0016740">
    <property type="term" value="F:transferase activity"/>
    <property type="evidence" value="ECO:0007669"/>
    <property type="project" value="UniProtKB-KW"/>
</dbReference>
<dbReference type="InterPro" id="IPR039498">
    <property type="entry name" value="NTP_transf_5"/>
</dbReference>
<evidence type="ECO:0000313" key="2">
    <source>
        <dbReference type="Proteomes" id="UP000466104"/>
    </source>
</evidence>
<accession>A0A7K0J4H8</accession>
<evidence type="ECO:0000313" key="1">
    <source>
        <dbReference type="EMBL" id="MSS44841.1"/>
    </source>
</evidence>
<dbReference type="AlphaFoldDB" id="A0A7K0J4H8"/>
<protein>
    <submittedName>
        <fullName evidence="1">Nucleotidyltransferase family protein</fullName>
    </submittedName>
</protein>
<dbReference type="Proteomes" id="UP000466104">
    <property type="component" value="Unassembled WGS sequence"/>
</dbReference>
<sequence>MNGMIEETIIDTASRIELTHGVLQRLANLCGADLLHIKGPTVSPELLEHRVIAGKDTIIPRNSTDADVLVRPEHLSLFESMLTNHGWQKMADFRDGSAFGHAANYWHDLLGYVDVHRQFPGIGIAPSQAFQALWSRRQQVTIAHTIIHTPSVTDQRLILLLHAARSGGSNHPDTARCWDDVDDRERRTIRALARDLDADVALAAAIGELERYRNYRTYDLWRQFSTGDSSRLHEWRARVRAAPTRTAAIKVILSSLALNRSHLRMGLDHELTRADVVRGYLNRTVKASREVFNIARSHVRRRLDSQHRRKRR</sequence>
<dbReference type="Pfam" id="PF14907">
    <property type="entry name" value="NTP_transf_5"/>
    <property type="match status" value="1"/>
</dbReference>
<dbReference type="EMBL" id="VUMG01000001">
    <property type="protein sequence ID" value="MSS44841.1"/>
    <property type="molecule type" value="Genomic_DNA"/>
</dbReference>
<gene>
    <name evidence="1" type="ORF">FYJ43_01965</name>
</gene>
<keyword evidence="1" id="KW-0808">Transferase</keyword>
<reference evidence="1 2" key="1">
    <citation type="submission" date="2019-08" db="EMBL/GenBank/DDBJ databases">
        <title>In-depth cultivation of the pig gut microbiome towards novel bacterial diversity and tailored functional studies.</title>
        <authorList>
            <person name="Wylensek D."/>
            <person name="Hitch T.C.A."/>
            <person name="Clavel T."/>
        </authorList>
    </citation>
    <scope>NUCLEOTIDE SEQUENCE [LARGE SCALE GENOMIC DNA]</scope>
    <source>
        <strain evidence="1 2">WCA-380-WT-3A</strain>
    </source>
</reference>